<evidence type="ECO:0000313" key="1">
    <source>
        <dbReference type="EMBL" id="KLO13561.1"/>
    </source>
</evidence>
<sequence>MSQSNTRDAGKQVADKEKEFLQLKSVIAEFSEPFKHDMTVSVAPVESSDSKVEFVIKGTSSTPHTWGGLRRKMHLKAPAVAEAHLYRHELKELFTGDRAHGDTADVVVLGPSNNLPKLVSLRLCFRNPVQLHVVAMNQLEAAGELMMNTKSFEKLDKAAKFLHALLGLKDIIGDLHPAVQATFGVLGSLEDELKEQTNTRLKAEC</sequence>
<name>A0A0H2S9M3_9AGAM</name>
<evidence type="ECO:0000313" key="2">
    <source>
        <dbReference type="Proteomes" id="UP000053477"/>
    </source>
</evidence>
<protein>
    <submittedName>
        <fullName evidence="1">Uncharacterized protein</fullName>
    </submittedName>
</protein>
<dbReference type="InParanoid" id="A0A0H2S9M3"/>
<dbReference type="AlphaFoldDB" id="A0A0H2S9M3"/>
<accession>A0A0H2S9M3</accession>
<proteinExistence type="predicted"/>
<reference evidence="1 2" key="1">
    <citation type="submission" date="2015-04" db="EMBL/GenBank/DDBJ databases">
        <title>Complete genome sequence of Schizopora paradoxa KUC8140, a cosmopolitan wood degrader in East Asia.</title>
        <authorList>
            <consortium name="DOE Joint Genome Institute"/>
            <person name="Min B."/>
            <person name="Park H."/>
            <person name="Jang Y."/>
            <person name="Kim J.-J."/>
            <person name="Kim K.H."/>
            <person name="Pangilinan J."/>
            <person name="Lipzen A."/>
            <person name="Riley R."/>
            <person name="Grigoriev I.V."/>
            <person name="Spatafora J.W."/>
            <person name="Choi I.-G."/>
        </authorList>
    </citation>
    <scope>NUCLEOTIDE SEQUENCE [LARGE SCALE GENOMIC DNA]</scope>
    <source>
        <strain evidence="1 2">KUC8140</strain>
    </source>
</reference>
<gene>
    <name evidence="1" type="ORF">SCHPADRAFT_354769</name>
</gene>
<dbReference type="EMBL" id="KQ085957">
    <property type="protein sequence ID" value="KLO13561.1"/>
    <property type="molecule type" value="Genomic_DNA"/>
</dbReference>
<keyword evidence="2" id="KW-1185">Reference proteome</keyword>
<dbReference type="Proteomes" id="UP000053477">
    <property type="component" value="Unassembled WGS sequence"/>
</dbReference>
<organism evidence="1 2">
    <name type="scientific">Schizopora paradoxa</name>
    <dbReference type="NCBI Taxonomy" id="27342"/>
    <lineage>
        <taxon>Eukaryota</taxon>
        <taxon>Fungi</taxon>
        <taxon>Dikarya</taxon>
        <taxon>Basidiomycota</taxon>
        <taxon>Agaricomycotina</taxon>
        <taxon>Agaricomycetes</taxon>
        <taxon>Hymenochaetales</taxon>
        <taxon>Schizoporaceae</taxon>
        <taxon>Schizopora</taxon>
    </lineage>
</organism>